<keyword evidence="3" id="KW-1185">Reference proteome</keyword>
<dbReference type="RefSeq" id="WP_071971586.1">
    <property type="nucleotide sequence ID" value="NZ_CP018076.1"/>
</dbReference>
<dbReference type="Pfam" id="PF16289">
    <property type="entry name" value="PIN_12"/>
    <property type="match status" value="1"/>
</dbReference>
<sequence length="395" mass="43812">MPIADEEELKKLLADGGITAISIDTSIFDQKQLNLNSAAMQATARLKPLSFDYMLSSTVAKEVENHLENAAQVALQKAKKEVGKALFAFDTQKPTRDEILDQITGGKSASEIAKERWDKYLAESGCKVIDDHSLVDTSTLFDAYFSGEPPFGTGRKKDEFPDALALNALECAAVERGTGVLVVSKDGDWRAYCEKSENLYIVPEIEKALALIRNAPPVLKMAVHTWLVEEGDGSDEVFSNLALRVENLEFSASAYPSFGEAEVFTWAGELQSIDWPPEDEINVIDFEDREEDQAARLVLSMPLGLVVRVMVELDFSVWDGIDKESVSMGGRCIEVDEGMRVRATITVDIYGIGTDDQEIIYLDSEIDDPKHEIELGEVDVFEPEDAWLDDDQPEE</sequence>
<dbReference type="OrthoDB" id="9766796at2"/>
<accession>A0A1J0WG21</accession>
<evidence type="ECO:0000313" key="2">
    <source>
        <dbReference type="EMBL" id="APE43251.1"/>
    </source>
</evidence>
<gene>
    <name evidence="2" type="ORF">BOO69_07340</name>
</gene>
<protein>
    <recommendedName>
        <fullName evidence="1">DUF4935 domain-containing protein</fullName>
    </recommendedName>
</protein>
<proteinExistence type="predicted"/>
<dbReference type="EMBL" id="CP018076">
    <property type="protein sequence ID" value="APE43251.1"/>
    <property type="molecule type" value="Genomic_DNA"/>
</dbReference>
<reference evidence="2 3" key="1">
    <citation type="submission" date="2016-11" db="EMBL/GenBank/DDBJ databases">
        <title>Complete genome sequence of Sulfitobacter sp. AM1-D1, a toxic bacteria associated with marine dinoflagellate Alexandrium minutum in East China Sea.</title>
        <authorList>
            <person name="Yang Q."/>
            <person name="Zhang X."/>
            <person name="Tian X."/>
        </authorList>
    </citation>
    <scope>NUCLEOTIDE SEQUENCE [LARGE SCALE GENOMIC DNA]</scope>
    <source>
        <strain evidence="2 3">AM1-D1</strain>
    </source>
</reference>
<dbReference type="KEGG" id="suam:BOO69_07340"/>
<evidence type="ECO:0000313" key="3">
    <source>
        <dbReference type="Proteomes" id="UP000181897"/>
    </source>
</evidence>
<organism evidence="2 3">
    <name type="scientific">Sulfitobacter alexandrii</name>
    <dbReference type="NCBI Taxonomy" id="1917485"/>
    <lineage>
        <taxon>Bacteria</taxon>
        <taxon>Pseudomonadati</taxon>
        <taxon>Pseudomonadota</taxon>
        <taxon>Alphaproteobacteria</taxon>
        <taxon>Rhodobacterales</taxon>
        <taxon>Roseobacteraceae</taxon>
        <taxon>Sulfitobacter</taxon>
    </lineage>
</organism>
<dbReference type="InterPro" id="IPR032557">
    <property type="entry name" value="DUF4935"/>
</dbReference>
<name>A0A1J0WG21_9RHOB</name>
<feature type="domain" description="DUF4935" evidence="1">
    <location>
        <begin position="21"/>
        <end position="189"/>
    </location>
</feature>
<evidence type="ECO:0000259" key="1">
    <source>
        <dbReference type="Pfam" id="PF16289"/>
    </source>
</evidence>
<dbReference type="AlphaFoldDB" id="A0A1J0WG21"/>
<dbReference type="Proteomes" id="UP000181897">
    <property type="component" value="Chromosome"/>
</dbReference>